<dbReference type="Pfam" id="PF18885">
    <property type="entry name" value="DUF5648"/>
    <property type="match status" value="1"/>
</dbReference>
<reference evidence="2 3" key="1">
    <citation type="journal article" date="2020" name="ISME J.">
        <title>Uncovering the hidden diversity of litter-decomposition mechanisms in mushroom-forming fungi.</title>
        <authorList>
            <person name="Floudas D."/>
            <person name="Bentzer J."/>
            <person name="Ahren D."/>
            <person name="Johansson T."/>
            <person name="Persson P."/>
            <person name="Tunlid A."/>
        </authorList>
    </citation>
    <scope>NUCLEOTIDE SEQUENCE [LARGE SCALE GENOMIC DNA]</scope>
    <source>
        <strain evidence="2 3">CBS 101986</strain>
    </source>
</reference>
<dbReference type="Proteomes" id="UP000567179">
    <property type="component" value="Unassembled WGS sequence"/>
</dbReference>
<dbReference type="InterPro" id="IPR043708">
    <property type="entry name" value="DUF5648"/>
</dbReference>
<feature type="domain" description="DUF5648" evidence="1">
    <location>
        <begin position="33"/>
        <end position="141"/>
    </location>
</feature>
<gene>
    <name evidence="2" type="ORF">D9619_003909</name>
</gene>
<evidence type="ECO:0000313" key="2">
    <source>
        <dbReference type="EMBL" id="KAF5327928.1"/>
    </source>
</evidence>
<accession>A0A8H5F9A6</accession>
<dbReference type="EMBL" id="JAACJJ010000014">
    <property type="protein sequence ID" value="KAF5327928.1"/>
    <property type="molecule type" value="Genomic_DNA"/>
</dbReference>
<comment type="caution">
    <text evidence="2">The sequence shown here is derived from an EMBL/GenBank/DDBJ whole genome shotgun (WGS) entry which is preliminary data.</text>
</comment>
<dbReference type="OrthoDB" id="9971254at2759"/>
<protein>
    <recommendedName>
        <fullName evidence="1">DUF5648 domain-containing protein</fullName>
    </recommendedName>
</protein>
<keyword evidence="3" id="KW-1185">Reference proteome</keyword>
<evidence type="ECO:0000313" key="3">
    <source>
        <dbReference type="Proteomes" id="UP000567179"/>
    </source>
</evidence>
<name>A0A8H5F9A6_9AGAR</name>
<proteinExistence type="predicted"/>
<evidence type="ECO:0000259" key="1">
    <source>
        <dbReference type="Pfam" id="PF18885"/>
    </source>
</evidence>
<dbReference type="AlphaFoldDB" id="A0A8H5F9A6"/>
<organism evidence="2 3">
    <name type="scientific">Psilocybe cf. subviscida</name>
    <dbReference type="NCBI Taxonomy" id="2480587"/>
    <lineage>
        <taxon>Eukaryota</taxon>
        <taxon>Fungi</taxon>
        <taxon>Dikarya</taxon>
        <taxon>Basidiomycota</taxon>
        <taxon>Agaricomycotina</taxon>
        <taxon>Agaricomycetes</taxon>
        <taxon>Agaricomycetidae</taxon>
        <taxon>Agaricales</taxon>
        <taxon>Agaricineae</taxon>
        <taxon>Strophariaceae</taxon>
        <taxon>Psilocybe</taxon>
    </lineage>
</organism>
<sequence length="147" mass="15746">MSPRLCWITPRPCSQFSLGFVNVDSNESTGPAFWSFQGPVGKAWPTQQEFTVPLFRLTTPTNSDYIFVIGADAQTPPTVKGFSAVAADLVAWVYDTAVCDSVPLMSAVLAAKSDHYYTTDSDEHAALLAAGWTDGGVVAFVLPLPAL</sequence>